<comment type="caution">
    <text evidence="1">The sequence shown here is derived from an EMBL/GenBank/DDBJ whole genome shotgun (WGS) entry which is preliminary data.</text>
</comment>
<name>A0A9Q1B5B9_9SAUR</name>
<dbReference type="EMBL" id="JAPFRF010000003">
    <property type="protein sequence ID" value="KAJ7338136.1"/>
    <property type="molecule type" value="Genomic_DNA"/>
</dbReference>
<protein>
    <submittedName>
        <fullName evidence="1">Uncharacterized protein</fullName>
    </submittedName>
</protein>
<keyword evidence="2" id="KW-1185">Reference proteome</keyword>
<evidence type="ECO:0000313" key="2">
    <source>
        <dbReference type="Proteomes" id="UP001142489"/>
    </source>
</evidence>
<accession>A0A9Q1B5B9</accession>
<dbReference type="Proteomes" id="UP001142489">
    <property type="component" value="Unassembled WGS sequence"/>
</dbReference>
<proteinExistence type="predicted"/>
<organism evidence="1 2">
    <name type="scientific">Phrynocephalus forsythii</name>
    <dbReference type="NCBI Taxonomy" id="171643"/>
    <lineage>
        <taxon>Eukaryota</taxon>
        <taxon>Metazoa</taxon>
        <taxon>Chordata</taxon>
        <taxon>Craniata</taxon>
        <taxon>Vertebrata</taxon>
        <taxon>Euteleostomi</taxon>
        <taxon>Lepidosauria</taxon>
        <taxon>Squamata</taxon>
        <taxon>Bifurcata</taxon>
        <taxon>Unidentata</taxon>
        <taxon>Episquamata</taxon>
        <taxon>Toxicofera</taxon>
        <taxon>Iguania</taxon>
        <taxon>Acrodonta</taxon>
        <taxon>Agamidae</taxon>
        <taxon>Agaminae</taxon>
        <taxon>Phrynocephalus</taxon>
    </lineage>
</organism>
<reference evidence="1" key="1">
    <citation type="journal article" date="2023" name="DNA Res.">
        <title>Chromosome-level genome assembly of Phrynocephalus forsythii using third-generation DNA sequencing and Hi-C analysis.</title>
        <authorList>
            <person name="Qi Y."/>
            <person name="Zhao W."/>
            <person name="Zhao Y."/>
            <person name="Niu C."/>
            <person name="Cao S."/>
            <person name="Zhang Y."/>
        </authorList>
    </citation>
    <scope>NUCLEOTIDE SEQUENCE</scope>
    <source>
        <tissue evidence="1">Muscle</tissue>
    </source>
</reference>
<feature type="non-terminal residue" evidence="1">
    <location>
        <position position="1"/>
    </location>
</feature>
<sequence length="76" mass="8543">MVLSQAPSLCITSLARLCSCPMRKIKTIECMILTCLLYEAVRRETIVPRMEGIPGRSEKTRLAFLLSDVDPKITCQ</sequence>
<evidence type="ECO:0000313" key="1">
    <source>
        <dbReference type="EMBL" id="KAJ7338136.1"/>
    </source>
</evidence>
<gene>
    <name evidence="1" type="ORF">JRQ81_010740</name>
</gene>
<dbReference type="AlphaFoldDB" id="A0A9Q1B5B9"/>